<keyword evidence="2" id="KW-1185">Reference proteome</keyword>
<evidence type="ECO:0000313" key="1">
    <source>
        <dbReference type="EMBL" id="GEL29207.1"/>
    </source>
</evidence>
<dbReference type="RefSeq" id="WP_056982448.1">
    <property type="nucleotide sequence ID" value="NZ_JALHKH010000032.1"/>
</dbReference>
<comment type="caution">
    <text evidence="1">The sequence shown here is derived from an EMBL/GenBank/DDBJ whole genome shotgun (WGS) entry which is preliminary data.</text>
</comment>
<sequence length="71" mass="8077">MITGLILLIIFASLVFKISWLFIKMSAWLVFLLLGILIFSKLLIVGLIAAAIYGVYMLYQQAQVANYNNRH</sequence>
<dbReference type="OrthoDB" id="2329226at2"/>
<proteinExistence type="predicted"/>
<dbReference type="STRING" id="1423764.FC95_GL001633"/>
<evidence type="ECO:0000313" key="2">
    <source>
        <dbReference type="Proteomes" id="UP000321893"/>
    </source>
</evidence>
<dbReference type="AlphaFoldDB" id="A0A511DYA0"/>
<gene>
    <name evidence="1" type="ORF">LKE01_20270</name>
</gene>
<accession>A0A511DYA0</accession>
<name>A0A511DYA0_LENKE</name>
<reference evidence="1" key="1">
    <citation type="submission" date="2019-07" db="EMBL/GenBank/DDBJ databases">
        <title>Whole genome shotgun sequence of Lactobacillus kefiri NBRC 15888.</title>
        <authorList>
            <person name="Hosoyama A."/>
            <person name="Uohara A."/>
            <person name="Ohji S."/>
            <person name="Ichikawa N."/>
        </authorList>
    </citation>
    <scope>NUCLEOTIDE SEQUENCE [LARGE SCALE GENOMIC DNA]</scope>
    <source>
        <strain evidence="1">NBRC 15888</strain>
    </source>
</reference>
<organism evidence="1 2">
    <name type="scientific">Lentilactobacillus kefiri</name>
    <name type="common">Lactobacillus kefiri</name>
    <dbReference type="NCBI Taxonomy" id="33962"/>
    <lineage>
        <taxon>Bacteria</taxon>
        <taxon>Bacillati</taxon>
        <taxon>Bacillota</taxon>
        <taxon>Bacilli</taxon>
        <taxon>Lactobacillales</taxon>
        <taxon>Lactobacillaceae</taxon>
        <taxon>Lentilactobacillus</taxon>
    </lineage>
</organism>
<dbReference type="EMBL" id="BJVK01000038">
    <property type="protein sequence ID" value="GEL29207.1"/>
    <property type="molecule type" value="Genomic_DNA"/>
</dbReference>
<protein>
    <submittedName>
        <fullName evidence="1">Uncharacterized protein</fullName>
    </submittedName>
</protein>
<dbReference type="Proteomes" id="UP000321893">
    <property type="component" value="Unassembled WGS sequence"/>
</dbReference>